<dbReference type="EMBL" id="FOAF01000007">
    <property type="protein sequence ID" value="SEM11918.1"/>
    <property type="molecule type" value="Genomic_DNA"/>
</dbReference>
<evidence type="ECO:0000313" key="1">
    <source>
        <dbReference type="EMBL" id="SEM11918.1"/>
    </source>
</evidence>
<evidence type="ECO:0000313" key="2">
    <source>
        <dbReference type="Proteomes" id="UP000199421"/>
    </source>
</evidence>
<dbReference type="Proteomes" id="UP000199421">
    <property type="component" value="Unassembled WGS sequence"/>
</dbReference>
<keyword evidence="2" id="KW-1185">Reference proteome</keyword>
<accession>A0A1H7VT21</accession>
<name>A0A1H7VT21_OLID1</name>
<dbReference type="AlphaFoldDB" id="A0A1H7VT21"/>
<sequence length="62" mass="6867">MEKTKSGSAQEASNLSDSLMWKGRFGVQVQILKNISLKFTIDGIIPLLIPLNNKITAFVDVF</sequence>
<organism evidence="1 2">
    <name type="scientific">Olivibacter domesticus</name>
    <name type="common">Pseudosphingobacterium domesticum</name>
    <dbReference type="NCBI Taxonomy" id="407022"/>
    <lineage>
        <taxon>Bacteria</taxon>
        <taxon>Pseudomonadati</taxon>
        <taxon>Bacteroidota</taxon>
        <taxon>Sphingobacteriia</taxon>
        <taxon>Sphingobacteriales</taxon>
        <taxon>Sphingobacteriaceae</taxon>
        <taxon>Olivibacter</taxon>
    </lineage>
</organism>
<reference evidence="2" key="1">
    <citation type="submission" date="2016-10" db="EMBL/GenBank/DDBJ databases">
        <authorList>
            <person name="Varghese N."/>
            <person name="Submissions S."/>
        </authorList>
    </citation>
    <scope>NUCLEOTIDE SEQUENCE [LARGE SCALE GENOMIC DNA]</scope>
    <source>
        <strain evidence="2">DSM 18733</strain>
    </source>
</reference>
<protein>
    <submittedName>
        <fullName evidence="1">Uncharacterized protein</fullName>
    </submittedName>
</protein>
<gene>
    <name evidence="1" type="ORF">SAMN05661044_04314</name>
</gene>
<proteinExistence type="predicted"/>